<keyword evidence="2" id="KW-1185">Reference proteome</keyword>
<evidence type="ECO:0000313" key="1">
    <source>
        <dbReference type="EMBL" id="KAH3709645.1"/>
    </source>
</evidence>
<organism evidence="1 2">
    <name type="scientific">Dreissena polymorpha</name>
    <name type="common">Zebra mussel</name>
    <name type="synonym">Mytilus polymorpha</name>
    <dbReference type="NCBI Taxonomy" id="45954"/>
    <lineage>
        <taxon>Eukaryota</taxon>
        <taxon>Metazoa</taxon>
        <taxon>Spiralia</taxon>
        <taxon>Lophotrochozoa</taxon>
        <taxon>Mollusca</taxon>
        <taxon>Bivalvia</taxon>
        <taxon>Autobranchia</taxon>
        <taxon>Heteroconchia</taxon>
        <taxon>Euheterodonta</taxon>
        <taxon>Imparidentia</taxon>
        <taxon>Neoheterodontei</taxon>
        <taxon>Myida</taxon>
        <taxon>Dreissenoidea</taxon>
        <taxon>Dreissenidae</taxon>
        <taxon>Dreissena</taxon>
    </lineage>
</organism>
<reference evidence="1" key="2">
    <citation type="submission" date="2020-11" db="EMBL/GenBank/DDBJ databases">
        <authorList>
            <person name="McCartney M.A."/>
            <person name="Auch B."/>
            <person name="Kono T."/>
            <person name="Mallez S."/>
            <person name="Becker A."/>
            <person name="Gohl D.M."/>
            <person name="Silverstein K.A.T."/>
            <person name="Koren S."/>
            <person name="Bechman K.B."/>
            <person name="Herman A."/>
            <person name="Abrahante J.E."/>
            <person name="Garbe J."/>
        </authorList>
    </citation>
    <scope>NUCLEOTIDE SEQUENCE</scope>
    <source>
        <strain evidence="1">Duluth1</strain>
        <tissue evidence="1">Whole animal</tissue>
    </source>
</reference>
<dbReference type="EMBL" id="JAIWYP010000014">
    <property type="protein sequence ID" value="KAH3709645.1"/>
    <property type="molecule type" value="Genomic_DNA"/>
</dbReference>
<name>A0A9D3Z2V6_DREPO</name>
<reference evidence="1" key="1">
    <citation type="journal article" date="2019" name="bioRxiv">
        <title>The Genome of the Zebra Mussel, Dreissena polymorpha: A Resource for Invasive Species Research.</title>
        <authorList>
            <person name="McCartney M.A."/>
            <person name="Auch B."/>
            <person name="Kono T."/>
            <person name="Mallez S."/>
            <person name="Zhang Y."/>
            <person name="Obille A."/>
            <person name="Becker A."/>
            <person name="Abrahante J.E."/>
            <person name="Garbe J."/>
            <person name="Badalamenti J.P."/>
            <person name="Herman A."/>
            <person name="Mangelson H."/>
            <person name="Liachko I."/>
            <person name="Sullivan S."/>
            <person name="Sone E.D."/>
            <person name="Koren S."/>
            <person name="Silverstein K.A.T."/>
            <person name="Beckman K.B."/>
            <person name="Gohl D.M."/>
        </authorList>
    </citation>
    <scope>NUCLEOTIDE SEQUENCE</scope>
    <source>
        <strain evidence="1">Duluth1</strain>
        <tissue evidence="1">Whole animal</tissue>
    </source>
</reference>
<protein>
    <submittedName>
        <fullName evidence="1">Uncharacterized protein</fullName>
    </submittedName>
</protein>
<proteinExistence type="predicted"/>
<dbReference type="Proteomes" id="UP000828390">
    <property type="component" value="Unassembled WGS sequence"/>
</dbReference>
<sequence>MQAVVKNKLLLYADNSAILVAGKNRSLIEKELTDELQSVSQWLIDNKVAVV</sequence>
<evidence type="ECO:0000313" key="2">
    <source>
        <dbReference type="Proteomes" id="UP000828390"/>
    </source>
</evidence>
<dbReference type="AlphaFoldDB" id="A0A9D3Z2V6"/>
<comment type="caution">
    <text evidence="1">The sequence shown here is derived from an EMBL/GenBank/DDBJ whole genome shotgun (WGS) entry which is preliminary data.</text>
</comment>
<accession>A0A9D3Z2V6</accession>
<gene>
    <name evidence="1" type="ORF">DPMN_069108</name>
</gene>